<accession>A0A7Z7LHS8</accession>
<dbReference type="InterPro" id="IPR007318">
    <property type="entry name" value="Phopholipid_MeTrfase"/>
</dbReference>
<dbReference type="Pfam" id="PF01553">
    <property type="entry name" value="Acyltransferase"/>
    <property type="match status" value="1"/>
</dbReference>
<keyword evidence="2 9" id="KW-0808">Transferase</keyword>
<feature type="transmembrane region" description="Helical" evidence="7">
    <location>
        <begin position="102"/>
        <end position="121"/>
    </location>
</feature>
<feature type="transmembrane region" description="Helical" evidence="7">
    <location>
        <begin position="12"/>
        <end position="42"/>
    </location>
</feature>
<feature type="domain" description="Phospholipid/glycerol acyltransferase" evidence="8">
    <location>
        <begin position="194"/>
        <end position="303"/>
    </location>
</feature>
<name>A0A7Z7LHS8_9BACT</name>
<evidence type="ECO:0000256" key="7">
    <source>
        <dbReference type="SAM" id="Phobius"/>
    </source>
</evidence>
<dbReference type="GO" id="GO:0006654">
    <property type="term" value="P:phosphatidic acid biosynthetic process"/>
    <property type="evidence" value="ECO:0007669"/>
    <property type="project" value="TreeGrafter"/>
</dbReference>
<sequence length="503" mass="57985">MKALCFITESTLLWVVLPLWILSGSASGIGIFFVVGLAMVVVSVAFSLYSSLAAFYWTGSFPGLLTVQDRTITSGPYRFIRQPLYVGYTFFLLGIVMLSGEFLFLMLWAAISCCLLLYTVFRERKLAERDERYAFYIETVPLLLPRRGKYIPFDFTRCVPWLFIATSLVVKFLILILLPSKVKNARVLRERKPFIIALAHQTHYDGPLIFYSTWRYFRFVGTAIYVDRMRLLRNFGTIPVKRYTIDTTAIRQMLSTIKEGIPLGIAPEAARSWDGKFLSVKKEIWKLFKMLKTPIVPVKFYGIQRLWPRWAGIFSPGFSTVEFGDPIQPDDPEMERKISDFLSKEDPTFEKPYRSYRHIERLIWRCPSCGKIGSIKGFHSGFSCGSCGKSWNRPSVNKVIELHEKIKPGNMGLSFPVRDRVFFRGEEVEGLIMEDLAMIGSFSLRYSDIKNSSIEKSVEPVFGTADEMVIFKSNSSALMWQEIIDFQIKFRLKRDDYHTDLWG</sequence>
<dbReference type="RefSeq" id="WP_169700489.1">
    <property type="nucleotide sequence ID" value="NZ_LS974202.1"/>
</dbReference>
<evidence type="ECO:0000313" key="10">
    <source>
        <dbReference type="Proteomes" id="UP000250796"/>
    </source>
</evidence>
<dbReference type="GO" id="GO:0003841">
    <property type="term" value="F:1-acylglycerol-3-phosphate O-acyltransferase activity"/>
    <property type="evidence" value="ECO:0007669"/>
    <property type="project" value="TreeGrafter"/>
</dbReference>
<comment type="subcellular location">
    <subcellularLocation>
        <location evidence="1">Endomembrane system</location>
        <topology evidence="1">Multi-pass membrane protein</topology>
    </subcellularLocation>
</comment>
<evidence type="ECO:0000256" key="4">
    <source>
        <dbReference type="ARBA" id="ARBA00022989"/>
    </source>
</evidence>
<evidence type="ECO:0000259" key="8">
    <source>
        <dbReference type="SMART" id="SM00563"/>
    </source>
</evidence>
<dbReference type="Gene3D" id="1.20.120.1630">
    <property type="match status" value="1"/>
</dbReference>
<evidence type="ECO:0000256" key="5">
    <source>
        <dbReference type="ARBA" id="ARBA00023136"/>
    </source>
</evidence>
<evidence type="ECO:0000256" key="2">
    <source>
        <dbReference type="ARBA" id="ARBA00022679"/>
    </source>
</evidence>
<dbReference type="InterPro" id="IPR002123">
    <property type="entry name" value="Plipid/glycerol_acylTrfase"/>
</dbReference>
<evidence type="ECO:0000256" key="3">
    <source>
        <dbReference type="ARBA" id="ARBA00022692"/>
    </source>
</evidence>
<evidence type="ECO:0000256" key="6">
    <source>
        <dbReference type="ARBA" id="ARBA00023315"/>
    </source>
</evidence>
<dbReference type="Proteomes" id="UP000250796">
    <property type="component" value="Chromosome MESINF"/>
</dbReference>
<dbReference type="AlphaFoldDB" id="A0A7Z7LHS8"/>
<dbReference type="EMBL" id="LS974202">
    <property type="protein sequence ID" value="SSC14147.1"/>
    <property type="molecule type" value="Genomic_DNA"/>
</dbReference>
<reference evidence="9 10" key="1">
    <citation type="submission" date="2017-01" db="EMBL/GenBank/DDBJ databases">
        <authorList>
            <person name="Erauso G."/>
        </authorList>
    </citation>
    <scope>NUCLEOTIDE SEQUENCE [LARGE SCALE GENOMIC DNA]</scope>
    <source>
        <strain evidence="9">MESINF1</strain>
    </source>
</reference>
<keyword evidence="6 9" id="KW-0012">Acyltransferase</keyword>
<dbReference type="SMART" id="SM00563">
    <property type="entry name" value="PlsC"/>
    <property type="match status" value="1"/>
</dbReference>
<feature type="transmembrane region" description="Helical" evidence="7">
    <location>
        <begin position="158"/>
        <end position="178"/>
    </location>
</feature>
<dbReference type="PANTHER" id="PTHR10434">
    <property type="entry name" value="1-ACYL-SN-GLYCEROL-3-PHOSPHATE ACYLTRANSFERASE"/>
    <property type="match status" value="1"/>
</dbReference>
<keyword evidence="3 7" id="KW-0812">Transmembrane</keyword>
<dbReference type="SUPFAM" id="SSF69593">
    <property type="entry name" value="Glycerol-3-phosphate (1)-acyltransferase"/>
    <property type="match status" value="1"/>
</dbReference>
<evidence type="ECO:0000256" key="1">
    <source>
        <dbReference type="ARBA" id="ARBA00004127"/>
    </source>
</evidence>
<dbReference type="KEGG" id="minf:MESINF_2707"/>
<gene>
    <name evidence="9" type="ORF">MESINF_2707</name>
</gene>
<dbReference type="Pfam" id="PF04191">
    <property type="entry name" value="PEMT"/>
    <property type="match status" value="1"/>
</dbReference>
<protein>
    <submittedName>
        <fullName evidence="9">Phospholipid/glycerol acyltransferase</fullName>
    </submittedName>
</protein>
<dbReference type="PANTHER" id="PTHR10434:SF11">
    <property type="entry name" value="1-ACYL-SN-GLYCEROL-3-PHOSPHATE ACYLTRANSFERASE"/>
    <property type="match status" value="1"/>
</dbReference>
<feature type="transmembrane region" description="Helical" evidence="7">
    <location>
        <begin position="79"/>
        <end position="96"/>
    </location>
</feature>
<dbReference type="CDD" id="cd07989">
    <property type="entry name" value="LPLAT_AGPAT-like"/>
    <property type="match status" value="1"/>
</dbReference>
<feature type="transmembrane region" description="Helical" evidence="7">
    <location>
        <begin position="48"/>
        <end position="67"/>
    </location>
</feature>
<dbReference type="GO" id="GO:0012505">
    <property type="term" value="C:endomembrane system"/>
    <property type="evidence" value="ECO:0007669"/>
    <property type="project" value="UniProtKB-SubCell"/>
</dbReference>
<evidence type="ECO:0000313" key="9">
    <source>
        <dbReference type="EMBL" id="SSC14147.1"/>
    </source>
</evidence>
<keyword evidence="4 7" id="KW-1133">Transmembrane helix</keyword>
<proteinExistence type="predicted"/>
<keyword evidence="10" id="KW-1185">Reference proteome</keyword>
<organism evidence="9 10">
    <name type="scientific">Mesotoga infera</name>
    <dbReference type="NCBI Taxonomy" id="1236046"/>
    <lineage>
        <taxon>Bacteria</taxon>
        <taxon>Thermotogati</taxon>
        <taxon>Thermotogota</taxon>
        <taxon>Thermotogae</taxon>
        <taxon>Kosmotogales</taxon>
        <taxon>Kosmotogaceae</taxon>
        <taxon>Mesotoga</taxon>
    </lineage>
</organism>
<keyword evidence="5 7" id="KW-0472">Membrane</keyword>